<evidence type="ECO:0000256" key="3">
    <source>
        <dbReference type="ARBA" id="ARBA00023004"/>
    </source>
</evidence>
<name>A0A5H2Y2K0_PRUDU</name>
<dbReference type="EMBL" id="AP021481">
    <property type="protein sequence ID" value="BBN69741.1"/>
    <property type="molecule type" value="Genomic_DNA"/>
</dbReference>
<dbReference type="PANTHER" id="PTHR24286:SF88">
    <property type="entry name" value="BETA-AMYRIN 28-OXIDASE-LIKE"/>
    <property type="match status" value="1"/>
</dbReference>
<dbReference type="InterPro" id="IPR036396">
    <property type="entry name" value="Cyt_P450_sf"/>
</dbReference>
<evidence type="ECO:0000256" key="2">
    <source>
        <dbReference type="ARBA" id="ARBA00022723"/>
    </source>
</evidence>
<gene>
    <name evidence="4" type="ORF">Prudu_1144S000500</name>
</gene>
<sequence>MEQLEIARSKESGETLNWDDIKKMKYSWSVALEVMRLVPPLQGTFREVITDFTYEGYAIPQG</sequence>
<dbReference type="PANTHER" id="PTHR24286">
    <property type="entry name" value="CYTOCHROME P450 26"/>
    <property type="match status" value="1"/>
</dbReference>
<dbReference type="GO" id="GO:0016705">
    <property type="term" value="F:oxidoreductase activity, acting on paired donors, with incorporation or reduction of molecular oxygen"/>
    <property type="evidence" value="ECO:0007669"/>
    <property type="project" value="InterPro"/>
</dbReference>
<reference evidence="4" key="1">
    <citation type="journal article" date="2019" name="Science">
        <title>Mutation of a bHLH transcription factor allowed almond domestication.</title>
        <authorList>
            <person name="Sanchez-Perez R."/>
            <person name="Pavan S."/>
            <person name="Mazzeo R."/>
            <person name="Moldovan C."/>
            <person name="Aiese Cigliano R."/>
            <person name="Del Cueto J."/>
            <person name="Ricciardi F."/>
            <person name="Lotti C."/>
            <person name="Ricciardi L."/>
            <person name="Dicenta F."/>
            <person name="Lopez-Marques R.L."/>
            <person name="Lindberg Moller B."/>
        </authorList>
    </citation>
    <scope>NUCLEOTIDE SEQUENCE</scope>
</reference>
<dbReference type="Gene3D" id="1.10.630.10">
    <property type="entry name" value="Cytochrome P450"/>
    <property type="match status" value="1"/>
</dbReference>
<keyword evidence="3" id="KW-0408">Iron</keyword>
<dbReference type="GO" id="GO:0004497">
    <property type="term" value="F:monooxygenase activity"/>
    <property type="evidence" value="ECO:0007669"/>
    <property type="project" value="InterPro"/>
</dbReference>
<dbReference type="SUPFAM" id="SSF48264">
    <property type="entry name" value="Cytochrome P450"/>
    <property type="match status" value="1"/>
</dbReference>
<dbReference type="AlphaFoldDB" id="A0A5H2Y2K0"/>
<dbReference type="GO" id="GO:0005506">
    <property type="term" value="F:iron ion binding"/>
    <property type="evidence" value="ECO:0007669"/>
    <property type="project" value="InterPro"/>
</dbReference>
<proteinExistence type="inferred from homology"/>
<keyword evidence="2" id="KW-0479">Metal-binding</keyword>
<protein>
    <submittedName>
        <fullName evidence="4">Cytochrome P450, family 716, subfamily A, polypeptide 1</fullName>
    </submittedName>
</protein>
<accession>A0A5H2Y2K0</accession>
<evidence type="ECO:0000256" key="1">
    <source>
        <dbReference type="ARBA" id="ARBA00010617"/>
    </source>
</evidence>
<dbReference type="Pfam" id="PF00067">
    <property type="entry name" value="p450"/>
    <property type="match status" value="1"/>
</dbReference>
<comment type="similarity">
    <text evidence="1">Belongs to the cytochrome P450 family.</text>
</comment>
<organism evidence="4">
    <name type="scientific">Prunus dulcis</name>
    <name type="common">Almond</name>
    <name type="synonym">Amygdalus dulcis</name>
    <dbReference type="NCBI Taxonomy" id="3755"/>
    <lineage>
        <taxon>Eukaryota</taxon>
        <taxon>Viridiplantae</taxon>
        <taxon>Streptophyta</taxon>
        <taxon>Embryophyta</taxon>
        <taxon>Tracheophyta</taxon>
        <taxon>Spermatophyta</taxon>
        <taxon>Magnoliopsida</taxon>
        <taxon>eudicotyledons</taxon>
        <taxon>Gunneridae</taxon>
        <taxon>Pentapetalae</taxon>
        <taxon>rosids</taxon>
        <taxon>fabids</taxon>
        <taxon>Rosales</taxon>
        <taxon>Rosaceae</taxon>
        <taxon>Amygdaloideae</taxon>
        <taxon>Amygdaleae</taxon>
        <taxon>Prunus</taxon>
    </lineage>
</organism>
<evidence type="ECO:0000313" key="4">
    <source>
        <dbReference type="EMBL" id="BBN69741.1"/>
    </source>
</evidence>
<dbReference type="GO" id="GO:0016125">
    <property type="term" value="P:sterol metabolic process"/>
    <property type="evidence" value="ECO:0007669"/>
    <property type="project" value="TreeGrafter"/>
</dbReference>
<dbReference type="InterPro" id="IPR001128">
    <property type="entry name" value="Cyt_P450"/>
</dbReference>
<dbReference type="GO" id="GO:0020037">
    <property type="term" value="F:heme binding"/>
    <property type="evidence" value="ECO:0007669"/>
    <property type="project" value="InterPro"/>
</dbReference>